<sequence>MCGFTLVHCLACGSKELSIVAKDTRLCNMATLLNNLDQGIDCAPAACSTTSEEETIIFATKQRVGPCNNCRPATVPDAREELDEVMQRHAHPQEIGTYGTNEVSQLQDLVKFLEARIADGKELANACEEFLNRTPEALAHIQDPIFRQTLSRPGPEKYQAFYLNALEQCGDMLPILAMYIRKRVPNKLFVDTCEYTADQAKVASVLMDHFHLIFQCIEGFMPSNPSENFNGSEARLALSIELLSGMLLNTGTSYPPGHLLQPNFVLASGTGQRFAAVEKERQAFISLPTPRLVRPAEKQPGRLNRSKLAVMIHAGVLDEEPASDIKIVHVPFPEGGKTNVQDTAGNQLIFQADGTSTLIWAVDSSMPPVEKEQSPKRSLPTSSPLSCADKPSPLKQGVLSGTTITTVSYQPDSIPAEEPKIPEKLNASLSSLAKKRKRSASPKQFGITYGLDYSDTISEPSDEDLEPPPHPARTLTSVVEDKQTELATLPVSSSSPQHTEVGTQKNSSVEKVVPSPRRPGTASPTAPIISQLSPQSTVLIPSSPPGSPSPTDVIDKTAVVPETPLPVPPSPTPSAAPSSPLPAPAPSISAHNAPPPLSRRSTRIRKPPVRYGQDEFAGLLPARKRTKR</sequence>
<feature type="compositionally biased region" description="Pro residues" evidence="1">
    <location>
        <begin position="563"/>
        <end position="585"/>
    </location>
</feature>
<feature type="compositionally biased region" description="Polar residues" evidence="1">
    <location>
        <begin position="522"/>
        <end position="540"/>
    </location>
</feature>
<reference evidence="3" key="1">
    <citation type="journal article" date="2011" name="Nat. Commun.">
        <title>Effector diversification within compartments of the Leptosphaeria maculans genome affected by Repeat-Induced Point mutations.</title>
        <authorList>
            <person name="Rouxel T."/>
            <person name="Grandaubert J."/>
            <person name="Hane J.K."/>
            <person name="Hoede C."/>
            <person name="van de Wouw A.P."/>
            <person name="Couloux A."/>
            <person name="Dominguez V."/>
            <person name="Anthouard V."/>
            <person name="Bally P."/>
            <person name="Bourras S."/>
            <person name="Cozijnsen A.J."/>
            <person name="Ciuffetti L.M."/>
            <person name="Degrave A."/>
            <person name="Dilmaghani A."/>
            <person name="Duret L."/>
            <person name="Fudal I."/>
            <person name="Goodwin S.B."/>
            <person name="Gout L."/>
            <person name="Glaser N."/>
            <person name="Linglin J."/>
            <person name="Kema G.H.J."/>
            <person name="Lapalu N."/>
            <person name="Lawrence C.B."/>
            <person name="May K."/>
            <person name="Meyer M."/>
            <person name="Ollivier B."/>
            <person name="Poulain J."/>
            <person name="Schoch C.L."/>
            <person name="Simon A."/>
            <person name="Spatafora J.W."/>
            <person name="Stachowiak A."/>
            <person name="Turgeon B.G."/>
            <person name="Tyler B.M."/>
            <person name="Vincent D."/>
            <person name="Weissenbach J."/>
            <person name="Amselem J."/>
            <person name="Quesneville H."/>
            <person name="Oliver R.P."/>
            <person name="Wincker P."/>
            <person name="Balesdent M.-H."/>
            <person name="Howlett B.J."/>
        </authorList>
    </citation>
    <scope>NUCLEOTIDE SEQUENCE [LARGE SCALE GENOMIC DNA]</scope>
    <source>
        <strain evidence="3">JN3 / isolate v23.1.3 / race Av1-4-5-6-7-8</strain>
    </source>
</reference>
<keyword evidence="3" id="KW-1185">Reference proteome</keyword>
<dbReference type="HOGENOM" id="CLU_435500_0_0_1"/>
<evidence type="ECO:0000313" key="2">
    <source>
        <dbReference type="EMBL" id="CBX96079.1"/>
    </source>
</evidence>
<dbReference type="EMBL" id="FP929127">
    <property type="protein sequence ID" value="CBX96079.1"/>
    <property type="molecule type" value="Genomic_DNA"/>
</dbReference>
<dbReference type="eggNOG" id="ENOG502TJY4">
    <property type="taxonomic scope" value="Eukaryota"/>
</dbReference>
<dbReference type="OrthoDB" id="3673879at2759"/>
<feature type="region of interest" description="Disordered" evidence="1">
    <location>
        <begin position="452"/>
        <end position="628"/>
    </location>
</feature>
<organism evidence="3">
    <name type="scientific">Leptosphaeria maculans (strain JN3 / isolate v23.1.3 / race Av1-4-5-6-7-8)</name>
    <name type="common">Blackleg fungus</name>
    <name type="synonym">Phoma lingam</name>
    <dbReference type="NCBI Taxonomy" id="985895"/>
    <lineage>
        <taxon>Eukaryota</taxon>
        <taxon>Fungi</taxon>
        <taxon>Dikarya</taxon>
        <taxon>Ascomycota</taxon>
        <taxon>Pezizomycotina</taxon>
        <taxon>Dothideomycetes</taxon>
        <taxon>Pleosporomycetidae</taxon>
        <taxon>Pleosporales</taxon>
        <taxon>Pleosporineae</taxon>
        <taxon>Leptosphaeriaceae</taxon>
        <taxon>Plenodomus</taxon>
        <taxon>Plenodomus lingam/Leptosphaeria maculans species complex</taxon>
    </lineage>
</organism>
<dbReference type="AlphaFoldDB" id="E4ZWV3"/>
<proteinExistence type="predicted"/>
<dbReference type="GeneID" id="13281584"/>
<accession>E4ZWV3</accession>
<protein>
    <submittedName>
        <fullName evidence="2">Predicted protein</fullName>
    </submittedName>
</protein>
<dbReference type="VEuPathDB" id="FungiDB:LEMA_P032310.1"/>
<feature type="region of interest" description="Disordered" evidence="1">
    <location>
        <begin position="366"/>
        <end position="399"/>
    </location>
</feature>
<dbReference type="InParanoid" id="E4ZWV3"/>
<gene>
    <name evidence="2" type="ORF">LEMA_P032310.1</name>
</gene>
<evidence type="ECO:0000313" key="3">
    <source>
        <dbReference type="Proteomes" id="UP000002668"/>
    </source>
</evidence>
<evidence type="ECO:0000256" key="1">
    <source>
        <dbReference type="SAM" id="MobiDB-lite"/>
    </source>
</evidence>
<dbReference type="Proteomes" id="UP000002668">
    <property type="component" value="Genome"/>
</dbReference>
<name>E4ZWV3_LEPMJ</name>
<feature type="compositionally biased region" description="Polar residues" evidence="1">
    <location>
        <begin position="490"/>
        <end position="509"/>
    </location>
</feature>